<dbReference type="PANTHER" id="PTHR22731:SF3">
    <property type="entry name" value="RIBONUCLEASES P_MRP PROTEIN SUBUNIT POP1"/>
    <property type="match status" value="1"/>
</dbReference>
<organism evidence="8 9">
    <name type="scientific">Zingiber officinale</name>
    <name type="common">Ginger</name>
    <name type="synonym">Amomum zingiber</name>
    <dbReference type="NCBI Taxonomy" id="94328"/>
    <lineage>
        <taxon>Eukaryota</taxon>
        <taxon>Viridiplantae</taxon>
        <taxon>Streptophyta</taxon>
        <taxon>Embryophyta</taxon>
        <taxon>Tracheophyta</taxon>
        <taxon>Spermatophyta</taxon>
        <taxon>Magnoliopsida</taxon>
        <taxon>Liliopsida</taxon>
        <taxon>Zingiberales</taxon>
        <taxon>Zingiberaceae</taxon>
        <taxon>Zingiber</taxon>
    </lineage>
</organism>
<feature type="region of interest" description="Disordered" evidence="4">
    <location>
        <begin position="1"/>
        <end position="21"/>
    </location>
</feature>
<dbReference type="GO" id="GO:0001682">
    <property type="term" value="P:tRNA 5'-leader removal"/>
    <property type="evidence" value="ECO:0007669"/>
    <property type="project" value="InterPro"/>
</dbReference>
<comment type="subcellular location">
    <subcellularLocation>
        <location evidence="1">Nucleus</location>
    </subcellularLocation>
</comment>
<evidence type="ECO:0000313" key="8">
    <source>
        <dbReference type="EMBL" id="KAG6494819.1"/>
    </source>
</evidence>
<dbReference type="EMBL" id="JACMSC010000012">
    <property type="protein sequence ID" value="KAG6494819.1"/>
    <property type="molecule type" value="Genomic_DNA"/>
</dbReference>
<dbReference type="InterPro" id="IPR012590">
    <property type="entry name" value="POPLD_dom"/>
</dbReference>
<evidence type="ECO:0000313" key="9">
    <source>
        <dbReference type="Proteomes" id="UP000734854"/>
    </source>
</evidence>
<sequence>MTMDSKNANSVSISSAPPLPRTLNVHSFTESRAAELVSLHNIISTRLNGDFRIRRDKRRRTTGHRTTNNHHRHSKRRKVQGDNVFHGEDGENDKKIKKVSRKTRRRMEFQDNPISGFGTSGDGTKRLRTHLWHAKRFTMIKRWGFHLPQGLHGRGRGSRAVLRWCKNGALVHDSSYNIPIQLEGAEAGIFFSLGSILAILRMVLFPSPALPANAPEMQSRWVAQGDCCGNAMLYHFGAPISKQIAPVIYMWSPLPTGNNNNSMGQHGNSNISGSSHKGECISSNRKLWIWIHAAAIDEGFDVLNNACQKQMHEFGSDVRCFKIEGQVARLDVMGSKATQMLEKILHPVSLSGATEANSMLNQSSNTACINSNDQKLVLLDHMENLPSHAILSLTTHDPRDLPSSGNEIQVNEHIPSLDNDFVQKDYPNINEKFHSGSKSLWDFADNLFPPIPESILCKERHDKRLYNFYLEPSGSGEATEAKDDPRRYCPLLLLKHSKHGSLHMGWSIILPLCWVKVFWVPLVSHGFHAIGLRERRWIACNSGLPSFPFDFPDCQAYSSFMVDEAAAINKASERRPPAVRAMKVPIPPPWNCIATAFDRASELLPALRPLKGLIPRPCKFLSSTFVEGPDILRACQEQQCQTSSRVVSEEPIVGLDSEDRASSSMCQVAGSFSYVVPRTSEVLNWYFENIHSGDLHLLPKIHTGKNCTIDWAKSSTNSRDIDKKLCFVQVLLHAYKEGVFEEGAMVCAPLSRDLSRWTSRSEEMDDQELKVPQSFVQSCFIEQGSGKWEMLDPEECSTVPTFRWPIGFVTTGFVHGSSNPVAVAYCEARLLAALREQQSSVAQITDSKILIFVRNMRSTAYRRAHAIIAIEDHNDDLEFL</sequence>
<evidence type="ECO:0000256" key="4">
    <source>
        <dbReference type="SAM" id="MobiDB-lite"/>
    </source>
</evidence>
<feature type="domain" description="POPLD" evidence="6">
    <location>
        <begin position="505"/>
        <end position="592"/>
    </location>
</feature>
<comment type="caution">
    <text evidence="8">The sequence shown here is derived from an EMBL/GenBank/DDBJ whole genome shotgun (WGS) entry which is preliminary data.</text>
</comment>
<keyword evidence="3" id="KW-0539">Nucleus</keyword>
<protein>
    <submittedName>
        <fullName evidence="8">Uncharacterized protein</fullName>
    </submittedName>
</protein>
<feature type="compositionally biased region" description="Basic residues" evidence="4">
    <location>
        <begin position="54"/>
        <end position="78"/>
    </location>
</feature>
<dbReference type="InterPro" id="IPR055079">
    <property type="entry name" value="POP1_C"/>
</dbReference>
<accession>A0A8J5FZ01</accession>
<dbReference type="InterPro" id="IPR009723">
    <property type="entry name" value="Pop1_N"/>
</dbReference>
<reference evidence="8 9" key="1">
    <citation type="submission" date="2020-08" db="EMBL/GenBank/DDBJ databases">
        <title>Plant Genome Project.</title>
        <authorList>
            <person name="Zhang R.-G."/>
        </authorList>
    </citation>
    <scope>NUCLEOTIDE SEQUENCE [LARGE SCALE GENOMIC DNA]</scope>
    <source>
        <tissue evidence="8">Rhizome</tissue>
    </source>
</reference>
<dbReference type="GO" id="GO:0000172">
    <property type="term" value="C:ribonuclease MRP complex"/>
    <property type="evidence" value="ECO:0007669"/>
    <property type="project" value="InterPro"/>
</dbReference>
<dbReference type="PANTHER" id="PTHR22731">
    <property type="entry name" value="RIBONUCLEASES P/MRP PROTEIN SUBUNIT POP1"/>
    <property type="match status" value="1"/>
</dbReference>
<evidence type="ECO:0000256" key="2">
    <source>
        <dbReference type="ARBA" id="ARBA00022694"/>
    </source>
</evidence>
<gene>
    <name evidence="8" type="ORF">ZIOFF_042580</name>
</gene>
<dbReference type="Pfam" id="PF08170">
    <property type="entry name" value="POPLD"/>
    <property type="match status" value="1"/>
</dbReference>
<keyword evidence="9" id="KW-1185">Reference proteome</keyword>
<dbReference type="Proteomes" id="UP000734854">
    <property type="component" value="Unassembled WGS sequence"/>
</dbReference>
<dbReference type="GO" id="GO:0005655">
    <property type="term" value="C:nucleolar ribonuclease P complex"/>
    <property type="evidence" value="ECO:0007669"/>
    <property type="project" value="InterPro"/>
</dbReference>
<evidence type="ECO:0000259" key="7">
    <source>
        <dbReference type="Pfam" id="PF22770"/>
    </source>
</evidence>
<proteinExistence type="predicted"/>
<evidence type="ECO:0000256" key="1">
    <source>
        <dbReference type="ARBA" id="ARBA00004123"/>
    </source>
</evidence>
<evidence type="ECO:0000259" key="6">
    <source>
        <dbReference type="Pfam" id="PF08170"/>
    </source>
</evidence>
<evidence type="ECO:0000256" key="3">
    <source>
        <dbReference type="ARBA" id="ARBA00023242"/>
    </source>
</evidence>
<dbReference type="Pfam" id="PF06978">
    <property type="entry name" value="POP1_N"/>
    <property type="match status" value="1"/>
</dbReference>
<keyword evidence="2" id="KW-0819">tRNA processing</keyword>
<feature type="domain" description="POP1 C-terminal" evidence="7">
    <location>
        <begin position="790"/>
        <end position="868"/>
    </location>
</feature>
<feature type="region of interest" description="Disordered" evidence="4">
    <location>
        <begin position="53"/>
        <end position="91"/>
    </location>
</feature>
<feature type="domain" description="Pop1 N-terminal" evidence="5">
    <location>
        <begin position="54"/>
        <end position="184"/>
    </location>
</feature>
<feature type="compositionally biased region" description="Polar residues" evidence="4">
    <location>
        <begin position="1"/>
        <end position="15"/>
    </location>
</feature>
<dbReference type="Pfam" id="PF22770">
    <property type="entry name" value="POP1_C"/>
    <property type="match status" value="1"/>
</dbReference>
<dbReference type="InterPro" id="IPR039182">
    <property type="entry name" value="Pop1"/>
</dbReference>
<dbReference type="AlphaFoldDB" id="A0A8J5FZ01"/>
<name>A0A8J5FZ01_ZINOF</name>
<evidence type="ECO:0000259" key="5">
    <source>
        <dbReference type="Pfam" id="PF06978"/>
    </source>
</evidence>